<sequence>MVASPISALDKNARASYGGLVPGHNHGRYLPLVSGLEMSFFLVRIIEDSPITVVGPLRPSSSFIGTSLPLIDASSASAITASNKGPCLVRGKPLVLKPMPNFFDFIKPDKSLASIWVRFPSLWLECWSSSCLFKIAKVIGNPMRCNDPITIMSRLSFARVMIEANLLANLIHFINISLLNGTNLKQRVIYEYLQIFCTKCQLSRHTSNAYLNKSTSTEAHPSPGMTKKMYVSPSGSLEDMALKGSILSSPHVASLSCHQVAETGNGDVIR</sequence>
<dbReference type="PANTHER" id="PTHR31286">
    <property type="entry name" value="GLYCINE-RICH CELL WALL STRUCTURAL PROTEIN 1.8-LIKE"/>
    <property type="match status" value="1"/>
</dbReference>
<proteinExistence type="predicted"/>
<evidence type="ECO:0000313" key="1">
    <source>
        <dbReference type="EMBL" id="TKS16333.1"/>
    </source>
</evidence>
<reference evidence="1" key="1">
    <citation type="submission" date="2018-10" db="EMBL/GenBank/DDBJ databases">
        <title>Population genomic analysis revealed the cold adaptation of white poplar.</title>
        <authorList>
            <person name="Liu Y.-J."/>
        </authorList>
    </citation>
    <scope>NUCLEOTIDE SEQUENCE [LARGE SCALE GENOMIC DNA]</scope>
    <source>
        <strain evidence="1">PAL-ZL1</strain>
    </source>
</reference>
<accession>A0A4U5QYE7</accession>
<organism evidence="1">
    <name type="scientific">Populus alba</name>
    <name type="common">White poplar</name>
    <dbReference type="NCBI Taxonomy" id="43335"/>
    <lineage>
        <taxon>Eukaryota</taxon>
        <taxon>Viridiplantae</taxon>
        <taxon>Streptophyta</taxon>
        <taxon>Embryophyta</taxon>
        <taxon>Tracheophyta</taxon>
        <taxon>Spermatophyta</taxon>
        <taxon>Magnoliopsida</taxon>
        <taxon>eudicotyledons</taxon>
        <taxon>Gunneridae</taxon>
        <taxon>Pentapetalae</taxon>
        <taxon>rosids</taxon>
        <taxon>fabids</taxon>
        <taxon>Malpighiales</taxon>
        <taxon>Salicaceae</taxon>
        <taxon>Saliceae</taxon>
        <taxon>Populus</taxon>
    </lineage>
</organism>
<protein>
    <submittedName>
        <fullName evidence="1">Uncharacterized protein</fullName>
    </submittedName>
</protein>
<dbReference type="InterPro" id="IPR040256">
    <property type="entry name" value="At4g02000-like"/>
</dbReference>
<dbReference type="AlphaFoldDB" id="A0A4U5QYE7"/>
<dbReference type="EMBL" id="RCHU01000063">
    <property type="protein sequence ID" value="TKS16333.1"/>
    <property type="molecule type" value="Genomic_DNA"/>
</dbReference>
<dbReference type="PANTHER" id="PTHR31286:SF168">
    <property type="entry name" value="DUF4283 DOMAIN-CONTAINING PROTEIN"/>
    <property type="match status" value="1"/>
</dbReference>
<name>A0A4U5QYE7_POPAL</name>
<comment type="caution">
    <text evidence="1">The sequence shown here is derived from an EMBL/GenBank/DDBJ whole genome shotgun (WGS) entry which is preliminary data.</text>
</comment>
<gene>
    <name evidence="1" type="ORF">D5086_0000023810</name>
</gene>
<dbReference type="STRING" id="43335.A0A4U5QYE7"/>